<dbReference type="Proteomes" id="UP000595498">
    <property type="component" value="Chromosome"/>
</dbReference>
<evidence type="ECO:0000313" key="2">
    <source>
        <dbReference type="EMBL" id="QQT54539.1"/>
    </source>
</evidence>
<keyword evidence="1" id="KW-0812">Transmembrane</keyword>
<feature type="transmembrane region" description="Helical" evidence="1">
    <location>
        <begin position="12"/>
        <end position="32"/>
    </location>
</feature>
<organism evidence="2 3">
    <name type="scientific">Sphingobacterium multivorum</name>
    <dbReference type="NCBI Taxonomy" id="28454"/>
    <lineage>
        <taxon>Bacteria</taxon>
        <taxon>Pseudomonadati</taxon>
        <taxon>Bacteroidota</taxon>
        <taxon>Sphingobacteriia</taxon>
        <taxon>Sphingobacteriales</taxon>
        <taxon>Sphingobacteriaceae</taxon>
        <taxon>Sphingobacterium</taxon>
    </lineage>
</organism>
<reference evidence="2 3" key="1">
    <citation type="submission" date="2021-01" db="EMBL/GenBank/DDBJ databases">
        <title>FDA dAtabase for Regulatory Grade micrObial Sequences (FDA-ARGOS): Supporting development and validation of Infectious Disease Dx tests.</title>
        <authorList>
            <person name="Sproer C."/>
            <person name="Gronow S."/>
            <person name="Severitt S."/>
            <person name="Schroder I."/>
            <person name="Tallon L."/>
            <person name="Sadzewicz L."/>
            <person name="Zhao X."/>
            <person name="Boylan J."/>
            <person name="Ott S."/>
            <person name="Bowen H."/>
            <person name="Vavikolanu K."/>
            <person name="Mehta A."/>
            <person name="Aluvathingal J."/>
            <person name="Nadendla S."/>
            <person name="Lowell S."/>
            <person name="Myers T."/>
            <person name="Yan Y."/>
            <person name="Sichtig H."/>
        </authorList>
    </citation>
    <scope>NUCLEOTIDE SEQUENCE [LARGE SCALE GENOMIC DNA]</scope>
    <source>
        <strain evidence="2 3">FDAARGOS_1141</strain>
    </source>
</reference>
<sequence length="173" mass="19746">MRKLTLKRGGIVFLKVTATIAAFYVLISILILPGGKFIYTYYPTQTPIKVAKDNGSYIREISPSSINIIDTISYDKIKSDLSIYLCKDLSYRRYGFFQVIRRKVENPNFVCLNIVRPNIDILFVQYDNLLPIMAIGDSDADFKFYKVGSDATVRIFGKNRNEIVSMKFSNLGN</sequence>
<evidence type="ECO:0000256" key="1">
    <source>
        <dbReference type="SAM" id="Phobius"/>
    </source>
</evidence>
<evidence type="ECO:0000313" key="3">
    <source>
        <dbReference type="Proteomes" id="UP000595498"/>
    </source>
</evidence>
<keyword evidence="1" id="KW-1133">Transmembrane helix</keyword>
<accession>A0ABX7CTZ9</accession>
<dbReference type="EMBL" id="CP068224">
    <property type="protein sequence ID" value="QQT54539.1"/>
    <property type="molecule type" value="Genomic_DNA"/>
</dbReference>
<keyword evidence="3" id="KW-1185">Reference proteome</keyword>
<keyword evidence="1" id="KW-0472">Membrane</keyword>
<protein>
    <submittedName>
        <fullName evidence="2">Uncharacterized protein</fullName>
    </submittedName>
</protein>
<proteinExistence type="predicted"/>
<name>A0ABX7CTZ9_SPHMU</name>
<gene>
    <name evidence="2" type="ORF">I6I98_04590</name>
</gene>